<protein>
    <submittedName>
        <fullName evidence="2">PTS system IIA component, Gat family</fullName>
    </submittedName>
</protein>
<dbReference type="InterPro" id="IPR051541">
    <property type="entry name" value="PTS_SugarTrans_NitroReg"/>
</dbReference>
<dbReference type="PANTHER" id="PTHR47738">
    <property type="entry name" value="PTS SYSTEM FRUCTOSE-LIKE EIIA COMPONENT-RELATED"/>
    <property type="match status" value="1"/>
</dbReference>
<evidence type="ECO:0000259" key="1">
    <source>
        <dbReference type="PROSITE" id="PS51094"/>
    </source>
</evidence>
<accession>A0A1H0ZG58</accession>
<gene>
    <name evidence="2" type="ORF">SAMN04487752_1501</name>
</gene>
<dbReference type="PROSITE" id="PS51094">
    <property type="entry name" value="PTS_EIIA_TYPE_2"/>
    <property type="match status" value="1"/>
</dbReference>
<dbReference type="OrthoDB" id="370976at2"/>
<sequence length="168" mass="19137">MTNISSEKKNKLFLTEGIFISENVTRDSIFAEVAQQLVELGLVKENFLDNLIERENNFPTGLDLSVVHSSLPNIAIPHTEGEFVNTRCVIPVKLMTPVPFNNMISPSKSLDASFLFMILNNDPESQTNILSDIMGFLSTTDSKELNKFFDYTKKEDIYNFLQKNFYLI</sequence>
<dbReference type="InterPro" id="IPR002178">
    <property type="entry name" value="PTS_EIIA_type-2_dom"/>
</dbReference>
<organism evidence="2 3">
    <name type="scientific">Carnobacterium viridans</name>
    <dbReference type="NCBI Taxonomy" id="174587"/>
    <lineage>
        <taxon>Bacteria</taxon>
        <taxon>Bacillati</taxon>
        <taxon>Bacillota</taxon>
        <taxon>Bacilli</taxon>
        <taxon>Lactobacillales</taxon>
        <taxon>Carnobacteriaceae</taxon>
        <taxon>Carnobacterium</taxon>
    </lineage>
</organism>
<dbReference type="PANTHER" id="PTHR47738:SF3">
    <property type="entry name" value="PHOSPHOTRANSFERASE SYSTEM MANNITOL_FRUCTOSE-SPECIFIC IIA DOMAIN CONTAINING PROTEIN"/>
    <property type="match status" value="1"/>
</dbReference>
<dbReference type="AlphaFoldDB" id="A0A1H0ZG58"/>
<proteinExistence type="predicted"/>
<dbReference type="Proteomes" id="UP000199481">
    <property type="component" value="Unassembled WGS sequence"/>
</dbReference>
<dbReference type="SUPFAM" id="SSF55804">
    <property type="entry name" value="Phoshotransferase/anion transport protein"/>
    <property type="match status" value="1"/>
</dbReference>
<feature type="domain" description="PTS EIIA type-2" evidence="1">
    <location>
        <begin position="5"/>
        <end position="164"/>
    </location>
</feature>
<dbReference type="Pfam" id="PF00359">
    <property type="entry name" value="PTS_EIIA_2"/>
    <property type="match status" value="1"/>
</dbReference>
<dbReference type="InterPro" id="IPR016152">
    <property type="entry name" value="PTrfase/Anion_transptr"/>
</dbReference>
<evidence type="ECO:0000313" key="2">
    <source>
        <dbReference type="EMBL" id="SDQ26433.1"/>
    </source>
</evidence>
<keyword evidence="3" id="KW-1185">Reference proteome</keyword>
<dbReference type="RefSeq" id="WP_089976697.1">
    <property type="nucleotide sequence ID" value="NZ_CP084916.1"/>
</dbReference>
<dbReference type="EMBL" id="FNJW01000008">
    <property type="protein sequence ID" value="SDQ26433.1"/>
    <property type="molecule type" value="Genomic_DNA"/>
</dbReference>
<evidence type="ECO:0000313" key="3">
    <source>
        <dbReference type="Proteomes" id="UP000199481"/>
    </source>
</evidence>
<dbReference type="CDD" id="cd00211">
    <property type="entry name" value="PTS_IIA_fru"/>
    <property type="match status" value="1"/>
</dbReference>
<reference evidence="3" key="1">
    <citation type="submission" date="2016-10" db="EMBL/GenBank/DDBJ databases">
        <authorList>
            <person name="Varghese N."/>
            <person name="Submissions S."/>
        </authorList>
    </citation>
    <scope>NUCLEOTIDE SEQUENCE [LARGE SCALE GENOMIC DNA]</scope>
    <source>
        <strain evidence="3">MPL-11</strain>
    </source>
</reference>
<name>A0A1H0ZG58_9LACT</name>
<dbReference type="Gene3D" id="3.40.930.10">
    <property type="entry name" value="Mannitol-specific EII, Chain A"/>
    <property type="match status" value="1"/>
</dbReference>